<feature type="region of interest" description="Disordered" evidence="2">
    <location>
        <begin position="376"/>
        <end position="412"/>
    </location>
</feature>
<dbReference type="OrthoDB" id="10052615at2759"/>
<feature type="region of interest" description="Disordered" evidence="2">
    <location>
        <begin position="618"/>
        <end position="637"/>
    </location>
</feature>
<feature type="region of interest" description="Disordered" evidence="2">
    <location>
        <begin position="42"/>
        <end position="81"/>
    </location>
</feature>
<evidence type="ECO:0000313" key="4">
    <source>
        <dbReference type="EMBL" id="KAG0657497.1"/>
    </source>
</evidence>
<name>A0A9P6VYR3_RHOMI</name>
<evidence type="ECO:0000259" key="3">
    <source>
        <dbReference type="Pfam" id="PF06588"/>
    </source>
</evidence>
<comment type="caution">
    <text evidence="4">The sequence shown here is derived from an EMBL/GenBank/DDBJ whole genome shotgun (WGS) entry which is preliminary data.</text>
</comment>
<reference evidence="4 5" key="1">
    <citation type="submission" date="2020-11" db="EMBL/GenBank/DDBJ databases">
        <title>Kefir isolates.</title>
        <authorList>
            <person name="Marcisauskas S."/>
            <person name="Kim Y."/>
            <person name="Blasche S."/>
        </authorList>
    </citation>
    <scope>NUCLEOTIDE SEQUENCE [LARGE SCALE GENOMIC DNA]</scope>
    <source>
        <strain evidence="4 5">KR</strain>
    </source>
</reference>
<feature type="region of interest" description="Disordered" evidence="2">
    <location>
        <begin position="684"/>
        <end position="707"/>
    </location>
</feature>
<dbReference type="Pfam" id="PF06588">
    <property type="entry name" value="Muskelin_N"/>
    <property type="match status" value="1"/>
</dbReference>
<keyword evidence="1" id="KW-0677">Repeat</keyword>
<feature type="compositionally biased region" description="Basic and acidic residues" evidence="2">
    <location>
        <begin position="685"/>
        <end position="706"/>
    </location>
</feature>
<dbReference type="EMBL" id="PUHQ01000080">
    <property type="protein sequence ID" value="KAG0657497.1"/>
    <property type="molecule type" value="Genomic_DNA"/>
</dbReference>
<dbReference type="SUPFAM" id="SSF117281">
    <property type="entry name" value="Kelch motif"/>
    <property type="match status" value="1"/>
</dbReference>
<dbReference type="InterPro" id="IPR052456">
    <property type="entry name" value="CTLH_complex_component"/>
</dbReference>
<feature type="region of interest" description="Disordered" evidence="2">
    <location>
        <begin position="463"/>
        <end position="507"/>
    </location>
</feature>
<dbReference type="PANTHER" id="PTHR15526:SF5">
    <property type="entry name" value="MUSKELIN"/>
    <property type="match status" value="1"/>
</dbReference>
<feature type="compositionally biased region" description="Low complexity" evidence="2">
    <location>
        <begin position="391"/>
        <end position="401"/>
    </location>
</feature>
<feature type="compositionally biased region" description="Low complexity" evidence="2">
    <location>
        <begin position="492"/>
        <end position="506"/>
    </location>
</feature>
<feature type="compositionally biased region" description="Basic and acidic residues" evidence="2">
    <location>
        <begin position="1171"/>
        <end position="1191"/>
    </location>
</feature>
<evidence type="ECO:0000256" key="1">
    <source>
        <dbReference type="ARBA" id="ARBA00022737"/>
    </source>
</evidence>
<evidence type="ECO:0000313" key="5">
    <source>
        <dbReference type="Proteomes" id="UP000777482"/>
    </source>
</evidence>
<dbReference type="InterPro" id="IPR010565">
    <property type="entry name" value="Muskelin_N"/>
</dbReference>
<feature type="region of interest" description="Disordered" evidence="2">
    <location>
        <begin position="744"/>
        <end position="763"/>
    </location>
</feature>
<dbReference type="Gene3D" id="2.120.10.80">
    <property type="entry name" value="Kelch-type beta propeller"/>
    <property type="match status" value="2"/>
</dbReference>
<evidence type="ECO:0000256" key="2">
    <source>
        <dbReference type="SAM" id="MobiDB-lite"/>
    </source>
</evidence>
<feature type="region of interest" description="Disordered" evidence="2">
    <location>
        <begin position="309"/>
        <end position="338"/>
    </location>
</feature>
<gene>
    <name evidence="4" type="ORF">C6P46_006466</name>
</gene>
<dbReference type="Gene3D" id="2.60.120.260">
    <property type="entry name" value="Galactose-binding domain-like"/>
    <property type="match status" value="1"/>
</dbReference>
<accession>A0A9P6VYR3</accession>
<dbReference type="PANTHER" id="PTHR15526">
    <property type="entry name" value="MUSKELIN"/>
    <property type="match status" value="1"/>
</dbReference>
<feature type="domain" description="Muskelin N-terminal" evidence="3">
    <location>
        <begin position="21"/>
        <end position="242"/>
    </location>
</feature>
<dbReference type="AlphaFoldDB" id="A0A9P6VYR3"/>
<feature type="compositionally biased region" description="Low complexity" evidence="2">
    <location>
        <begin position="744"/>
        <end position="762"/>
    </location>
</feature>
<organism evidence="4 5">
    <name type="scientific">Rhodotorula mucilaginosa</name>
    <name type="common">Yeast</name>
    <name type="synonym">Rhodotorula rubra</name>
    <dbReference type="NCBI Taxonomy" id="5537"/>
    <lineage>
        <taxon>Eukaryota</taxon>
        <taxon>Fungi</taxon>
        <taxon>Dikarya</taxon>
        <taxon>Basidiomycota</taxon>
        <taxon>Pucciniomycotina</taxon>
        <taxon>Microbotryomycetes</taxon>
        <taxon>Sporidiobolales</taxon>
        <taxon>Sporidiobolaceae</taxon>
        <taxon>Rhodotorula</taxon>
    </lineage>
</organism>
<dbReference type="InterPro" id="IPR006652">
    <property type="entry name" value="Kelch_1"/>
</dbReference>
<feature type="region of interest" description="Disordered" evidence="2">
    <location>
        <begin position="1171"/>
        <end position="1217"/>
    </location>
</feature>
<dbReference type="Pfam" id="PF01344">
    <property type="entry name" value="Kelch_1"/>
    <property type="match status" value="1"/>
</dbReference>
<dbReference type="GO" id="GO:0005737">
    <property type="term" value="C:cytoplasm"/>
    <property type="evidence" value="ECO:0007669"/>
    <property type="project" value="TreeGrafter"/>
</dbReference>
<keyword evidence="5" id="KW-1185">Reference proteome</keyword>
<proteinExistence type="predicted"/>
<dbReference type="Proteomes" id="UP000777482">
    <property type="component" value="Unassembled WGS sequence"/>
</dbReference>
<sequence>MPTEPRWDPLALLQVPAERLSVHAASGYHASFLPSHITVDKSADDNSRWTAPSPEDRRMQARKAALTGGQTGPHVASKERRRAPEWITVQLDEVALVRTIGFGKTTKAHPCNLAEFTLWGGMSPDPLSMEPLLEGSLKNDANTETFELPIQIGELDSNATTPLPVKFLRIDCHVAANANYSISIWHLFLEGYLPTRLAIDCLPSASALVSLYESHRHLHTTRLILAHLRRSGPLYLPAFRTLLETLIGTAAETRLEHPLLAALHEALVLRGDWDRSESLLDEILAAGLLDEWDGTAGGTKGQTVAKWERIGPSEQQEEELETNPTSSSSTTTWPRGRGGHAMVRVGRKILLYGGWDGKRELGDMWEFDLPLNASDVGPGSSSGRWRCLDDGTGSPSSSTSTIPVERKPGPRSCHQMVVDERDGWVYVLGARRDELDDEAPDADDDGDDEDEDERDIALRAAERVAHITAGDGESSRGGAAGMDVDENGGSGNQNAGGAAAGRAAPAPREDKWKSDFWRYKAAGPDRGKWELLSEDTRRDGGPALLFDHQMVIHTATSRLFVFGGKNQPFAPGASASLGFLGRAYDPSASLLTDATRSRYSGMWCYHLDTRKWTHLFGDPVSPSSTPPGPSANAGSSDRLLSRAGHALVLDSDPLHPTLYVYSGQRNEQYLQDLWAIRLASAVPTENERGRDPSRKVGSPSEERESLQDVSAFWREGTVLDFMFGSSSAASAAINRSLVDLSALPASPEASPSRQSGGRSGSSHVPTILQIRRLWPPTTAPSLTSPVAVPPASFTPRVTLDPTTQNWTLLTGLVRSVPSSIGTPSDMAEGCLRGVWRRRTPRKVRNVDLGWEKIEEEWGPPQDGSRGDVGQSLPPPRFASQVVYDPLLQDHYLFGGHPEVPTGEAVDWRQSDMWRLRIIDPTPQEAHRKAKFLLRKQRFIELCRTAPTLLALQYLQNDLASVVDHSSPAESASFRACMTALMSAPARMNIDIPLDGSQELPSPAGSEAGGDRIGDALYRERHSLFEEISQLVPQSERQPDENLEDTSRLLRPRTRRVRRYRGLIKIRSPSATQTAMSTSTSAFDMSLLPPLLMVGLPVAFVGYRIYRFLSSGGGASGLRQSYDPKTGIGRGAPGFQTGVKRVAIPPALAARIRAGEEVSAEEVTEAIEAERERLAQEEADEAAKARKVKLPDNVDEDWLPAGMTDGSKGKGAARRKKK</sequence>
<dbReference type="InterPro" id="IPR015915">
    <property type="entry name" value="Kelch-typ_b-propeller"/>
</dbReference>
<protein>
    <recommendedName>
        <fullName evidence="3">Muskelin N-terminal domain-containing protein</fullName>
    </recommendedName>
</protein>